<dbReference type="Proteomes" id="UP001144978">
    <property type="component" value="Unassembled WGS sequence"/>
</dbReference>
<sequence>MVEISVGGGGGGDDATLLSPGPHTTIFATIADLREPLQQFAAPLQEARTSPAASVTSSDLSTTPNGRFPPDRLAKLPSRFAPPSTYFLQHLRSLHPWVDFTKAPFPLLFLLTLLSESQSLADSAAGALVPFLALYDTQTILLSIHSESLNLFGL</sequence>
<comment type="caution">
    <text evidence="1">The sequence shown here is derived from an EMBL/GenBank/DDBJ whole genome shotgun (WGS) entry which is preliminary data.</text>
</comment>
<reference evidence="1" key="1">
    <citation type="submission" date="2022-08" db="EMBL/GenBank/DDBJ databases">
        <title>Genome Sequence of Pycnoporus sanguineus.</title>
        <authorList>
            <person name="Buettner E."/>
        </authorList>
    </citation>
    <scope>NUCLEOTIDE SEQUENCE</scope>
    <source>
        <strain evidence="1">CG-C14</strain>
    </source>
</reference>
<proteinExistence type="predicted"/>
<evidence type="ECO:0000313" key="1">
    <source>
        <dbReference type="EMBL" id="KAJ3018702.1"/>
    </source>
</evidence>
<gene>
    <name evidence="1" type="ORF">NUW54_g268</name>
</gene>
<evidence type="ECO:0000313" key="2">
    <source>
        <dbReference type="Proteomes" id="UP001144978"/>
    </source>
</evidence>
<accession>A0ACC1QB37</accession>
<name>A0ACC1QB37_9APHY</name>
<organism evidence="1 2">
    <name type="scientific">Trametes sanguinea</name>
    <dbReference type="NCBI Taxonomy" id="158606"/>
    <lineage>
        <taxon>Eukaryota</taxon>
        <taxon>Fungi</taxon>
        <taxon>Dikarya</taxon>
        <taxon>Basidiomycota</taxon>
        <taxon>Agaricomycotina</taxon>
        <taxon>Agaricomycetes</taxon>
        <taxon>Polyporales</taxon>
        <taxon>Polyporaceae</taxon>
        <taxon>Trametes</taxon>
    </lineage>
</organism>
<dbReference type="EMBL" id="JANSHE010000033">
    <property type="protein sequence ID" value="KAJ3018702.1"/>
    <property type="molecule type" value="Genomic_DNA"/>
</dbReference>
<protein>
    <submittedName>
        <fullName evidence="1">Uncharacterized protein</fullName>
    </submittedName>
</protein>
<keyword evidence="2" id="KW-1185">Reference proteome</keyword>